<feature type="domain" description="PpiC" evidence="12">
    <location>
        <begin position="223"/>
        <end position="322"/>
    </location>
</feature>
<name>A0A5B1CE81_9BACT</name>
<dbReference type="SUPFAM" id="SSF109998">
    <property type="entry name" value="Triger factor/SurA peptide-binding domain-like"/>
    <property type="match status" value="1"/>
</dbReference>
<dbReference type="Gene3D" id="1.10.4030.10">
    <property type="entry name" value="Porin chaperone SurA, peptide-binding domain"/>
    <property type="match status" value="1"/>
</dbReference>
<comment type="caution">
    <text evidence="13">The sequence shown here is derived from an EMBL/GenBank/DDBJ whole genome shotgun (WGS) entry which is preliminary data.</text>
</comment>
<comment type="similarity">
    <text evidence="8">Belongs to the PpiD chaperone family.</text>
</comment>
<evidence type="ECO:0000256" key="1">
    <source>
        <dbReference type="ARBA" id="ARBA00004382"/>
    </source>
</evidence>
<dbReference type="PANTHER" id="PTHR47529:SF1">
    <property type="entry name" value="PERIPLASMIC CHAPERONE PPID"/>
    <property type="match status" value="1"/>
</dbReference>
<dbReference type="RefSeq" id="WP_235033148.1">
    <property type="nucleotide sequence ID" value="NZ_LWSK01000151.1"/>
</dbReference>
<keyword evidence="2" id="KW-1003">Cell membrane</keyword>
<keyword evidence="4" id="KW-0812">Transmembrane</keyword>
<evidence type="ECO:0000256" key="5">
    <source>
        <dbReference type="ARBA" id="ARBA00022989"/>
    </source>
</evidence>
<evidence type="ECO:0000256" key="10">
    <source>
        <dbReference type="ARBA" id="ARBA00042775"/>
    </source>
</evidence>
<keyword evidence="11" id="KW-0697">Rotamase</keyword>
<dbReference type="GO" id="GO:0005886">
    <property type="term" value="C:plasma membrane"/>
    <property type="evidence" value="ECO:0007669"/>
    <property type="project" value="UniProtKB-SubCell"/>
</dbReference>
<evidence type="ECO:0000313" key="14">
    <source>
        <dbReference type="Proteomes" id="UP000322699"/>
    </source>
</evidence>
<evidence type="ECO:0000256" key="4">
    <source>
        <dbReference type="ARBA" id="ARBA00022692"/>
    </source>
</evidence>
<evidence type="ECO:0000256" key="7">
    <source>
        <dbReference type="ARBA" id="ARBA00023186"/>
    </source>
</evidence>
<dbReference type="InterPro" id="IPR052029">
    <property type="entry name" value="PpiD_chaperone"/>
</dbReference>
<dbReference type="SUPFAM" id="SSF54534">
    <property type="entry name" value="FKBP-like"/>
    <property type="match status" value="1"/>
</dbReference>
<evidence type="ECO:0000256" key="9">
    <source>
        <dbReference type="ARBA" id="ARBA00040743"/>
    </source>
</evidence>
<dbReference type="Proteomes" id="UP000322699">
    <property type="component" value="Unassembled WGS sequence"/>
</dbReference>
<dbReference type="AlphaFoldDB" id="A0A5B1CE81"/>
<gene>
    <name evidence="13" type="primary">ppiD</name>
    <name evidence="13" type="ORF">LF1_03900</name>
</gene>
<keyword evidence="14" id="KW-1185">Reference proteome</keyword>
<evidence type="ECO:0000259" key="12">
    <source>
        <dbReference type="PROSITE" id="PS50198"/>
    </source>
</evidence>
<dbReference type="InterPro" id="IPR046357">
    <property type="entry name" value="PPIase_dom_sf"/>
</dbReference>
<organism evidence="13 14">
    <name type="scientific">Rubripirellula obstinata</name>
    <dbReference type="NCBI Taxonomy" id="406547"/>
    <lineage>
        <taxon>Bacteria</taxon>
        <taxon>Pseudomonadati</taxon>
        <taxon>Planctomycetota</taxon>
        <taxon>Planctomycetia</taxon>
        <taxon>Pirellulales</taxon>
        <taxon>Pirellulaceae</taxon>
        <taxon>Rubripirellula</taxon>
    </lineage>
</organism>
<keyword evidence="7" id="KW-0143">Chaperone</keyword>
<keyword evidence="6" id="KW-0472">Membrane</keyword>
<proteinExistence type="inferred from homology"/>
<dbReference type="EMBL" id="VRLW01000001">
    <property type="protein sequence ID" value="KAA1257900.1"/>
    <property type="molecule type" value="Genomic_DNA"/>
</dbReference>
<dbReference type="Gene3D" id="3.10.50.40">
    <property type="match status" value="1"/>
</dbReference>
<accession>A0A5B1CE81</accession>
<evidence type="ECO:0000256" key="3">
    <source>
        <dbReference type="ARBA" id="ARBA00022519"/>
    </source>
</evidence>
<dbReference type="PANTHER" id="PTHR47529">
    <property type="entry name" value="PEPTIDYL-PROLYL CIS-TRANS ISOMERASE D"/>
    <property type="match status" value="1"/>
</dbReference>
<dbReference type="InterPro" id="IPR000297">
    <property type="entry name" value="PPIase_PpiC"/>
</dbReference>
<evidence type="ECO:0000313" key="13">
    <source>
        <dbReference type="EMBL" id="KAA1257900.1"/>
    </source>
</evidence>
<evidence type="ECO:0000256" key="8">
    <source>
        <dbReference type="ARBA" id="ARBA00038408"/>
    </source>
</evidence>
<reference evidence="13 14" key="1">
    <citation type="submission" date="2019-08" db="EMBL/GenBank/DDBJ databases">
        <title>Deep-cultivation of Planctomycetes and their phenomic and genomic characterization uncovers novel biology.</title>
        <authorList>
            <person name="Wiegand S."/>
            <person name="Jogler M."/>
            <person name="Boedeker C."/>
            <person name="Pinto D."/>
            <person name="Vollmers J."/>
            <person name="Rivas-Marin E."/>
            <person name="Kohn T."/>
            <person name="Peeters S.H."/>
            <person name="Heuer A."/>
            <person name="Rast P."/>
            <person name="Oberbeckmann S."/>
            <person name="Bunk B."/>
            <person name="Jeske O."/>
            <person name="Meyerdierks A."/>
            <person name="Storesund J.E."/>
            <person name="Kallscheuer N."/>
            <person name="Luecker S."/>
            <person name="Lage O.M."/>
            <person name="Pohl T."/>
            <person name="Merkel B.J."/>
            <person name="Hornburger P."/>
            <person name="Mueller R.-W."/>
            <person name="Bruemmer F."/>
            <person name="Labrenz M."/>
            <person name="Spormann A.M."/>
            <person name="Op Den Camp H."/>
            <person name="Overmann J."/>
            <person name="Amann R."/>
            <person name="Jetten M.S.M."/>
            <person name="Mascher T."/>
            <person name="Medema M.H."/>
            <person name="Devos D.P."/>
            <person name="Kaster A.-K."/>
            <person name="Ovreas L."/>
            <person name="Rohde M."/>
            <person name="Galperin M.Y."/>
            <person name="Jogler C."/>
        </authorList>
    </citation>
    <scope>NUCLEOTIDE SEQUENCE [LARGE SCALE GENOMIC DNA]</scope>
    <source>
        <strain evidence="13 14">LF1</strain>
    </source>
</reference>
<keyword evidence="11 13" id="KW-0413">Isomerase</keyword>
<keyword evidence="3" id="KW-0997">Cell inner membrane</keyword>
<evidence type="ECO:0000256" key="2">
    <source>
        <dbReference type="ARBA" id="ARBA00022475"/>
    </source>
</evidence>
<dbReference type="InterPro" id="IPR027304">
    <property type="entry name" value="Trigger_fact/SurA_dom_sf"/>
</dbReference>
<keyword evidence="5" id="KW-1133">Transmembrane helix</keyword>
<sequence>MIQSHSFTNAVYCFVALVASIALPTALRPTFAQLPPGMAEALAEAEKLPSDPAAVVAKVGEDSILLGDILPRVEARIAEVVAKNGQEIPEEQIKLARYSLSRPLLAEAIRNKMMRASFLNDQVGTENFDKRIEADKRLESKAIQMFYESELPQLKKQYKTNDLSELDKLLREKGNSFEGRQREFVDMMLGHLYIRSKVDRKPEVSISEIHQYYLDNQEEFSKPTRARWEQLSVMFSNYATREEAQKVIWEIGRAAFYGGNLQAIAKERSEEPFASKGGLHEWTAKDSLASEELNEQIFSIETNAMSEIIEDANGLHIVRVLEREEAGVTALSEVQDEIRAKIRAEKIAQSQRKVMEDMQERIPVWSLFPKDLPNALPLPESVARHHFGRSSGKKR</sequence>
<comment type="subcellular location">
    <subcellularLocation>
        <location evidence="1">Cell inner membrane</location>
        <topology evidence="1">Single-pass type II membrane protein</topology>
        <orientation evidence="1">Periplasmic side</orientation>
    </subcellularLocation>
</comment>
<evidence type="ECO:0000256" key="6">
    <source>
        <dbReference type="ARBA" id="ARBA00023136"/>
    </source>
</evidence>
<dbReference type="PROSITE" id="PS50198">
    <property type="entry name" value="PPIC_PPIASE_2"/>
    <property type="match status" value="1"/>
</dbReference>
<evidence type="ECO:0000256" key="11">
    <source>
        <dbReference type="PROSITE-ProRule" id="PRU00278"/>
    </source>
</evidence>
<dbReference type="GO" id="GO:0003755">
    <property type="term" value="F:peptidyl-prolyl cis-trans isomerase activity"/>
    <property type="evidence" value="ECO:0007669"/>
    <property type="project" value="UniProtKB-KW"/>
</dbReference>
<protein>
    <recommendedName>
        <fullName evidence="9">Periplasmic chaperone PpiD</fullName>
    </recommendedName>
    <alternativeName>
        <fullName evidence="10">Periplasmic folding chaperone</fullName>
    </alternativeName>
</protein>
<dbReference type="Pfam" id="PF13145">
    <property type="entry name" value="Rotamase_2"/>
    <property type="match status" value="1"/>
</dbReference>